<reference evidence="1" key="1">
    <citation type="submission" date="2019-12" db="EMBL/GenBank/DDBJ databases">
        <title>An insight into the sialome of adult female Ixodes ricinus ticks feeding for 6 days.</title>
        <authorList>
            <person name="Perner J."/>
            <person name="Ribeiro J.M.C."/>
        </authorList>
    </citation>
    <scope>NUCLEOTIDE SEQUENCE</scope>
    <source>
        <strain evidence="1">Semi-engorged</strain>
        <tissue evidence="1">Salivary glands</tissue>
    </source>
</reference>
<dbReference type="EMBL" id="GIFC01008502">
    <property type="protein sequence ID" value="MXU90585.1"/>
    <property type="molecule type" value="Transcribed_RNA"/>
</dbReference>
<organism evidence="1">
    <name type="scientific">Ixodes ricinus</name>
    <name type="common">Common tick</name>
    <name type="synonym">Acarus ricinus</name>
    <dbReference type="NCBI Taxonomy" id="34613"/>
    <lineage>
        <taxon>Eukaryota</taxon>
        <taxon>Metazoa</taxon>
        <taxon>Ecdysozoa</taxon>
        <taxon>Arthropoda</taxon>
        <taxon>Chelicerata</taxon>
        <taxon>Arachnida</taxon>
        <taxon>Acari</taxon>
        <taxon>Parasitiformes</taxon>
        <taxon>Ixodida</taxon>
        <taxon>Ixodoidea</taxon>
        <taxon>Ixodidae</taxon>
        <taxon>Ixodinae</taxon>
        <taxon>Ixodes</taxon>
    </lineage>
</organism>
<protein>
    <submittedName>
        <fullName evidence="1">Putative secreted protein</fullName>
    </submittedName>
</protein>
<accession>A0A6B0ULQ4</accession>
<name>A0A6B0ULQ4_IXORI</name>
<dbReference type="AlphaFoldDB" id="A0A6B0ULQ4"/>
<evidence type="ECO:0000313" key="1">
    <source>
        <dbReference type="EMBL" id="MXU90585.1"/>
    </source>
</evidence>
<proteinExistence type="predicted"/>
<sequence length="116" mass="11697">MVAHGLQAVHTVVLGLSVGAALGHLLLATTTADTDPVDHVALLGTVAKAASLVGPGGSRGPMASVELTVVPATQTEQEPHYVGLLLAPQLLHILVGPHDVCVSTIACKISLGVQQC</sequence>